<sequence length="119" mass="13483">MALNPRVLHVNPFWARADLCIVRDLCALVSVAINHVQVTMKLLPCPFGLLHVDNGLMRYQEFHEDYKAAIWFQPHSLLTYVPILSQDSLSNLASKSTPHRICSLLFGVLAQVLCVRMKL</sequence>
<evidence type="ECO:0000313" key="1">
    <source>
        <dbReference type="EMBL" id="KAK7344805.1"/>
    </source>
</evidence>
<reference evidence="1 2" key="1">
    <citation type="submission" date="2024-01" db="EMBL/GenBank/DDBJ databases">
        <title>The genomes of 5 underutilized Papilionoideae crops provide insights into root nodulation and disease resistanc.</title>
        <authorList>
            <person name="Jiang F."/>
        </authorList>
    </citation>
    <scope>NUCLEOTIDE SEQUENCE [LARGE SCALE GENOMIC DNA]</scope>
    <source>
        <strain evidence="1">LVBAO_FW01</strain>
        <tissue evidence="1">Leaves</tissue>
    </source>
</reference>
<comment type="caution">
    <text evidence="1">The sequence shown here is derived from an EMBL/GenBank/DDBJ whole genome shotgun (WGS) entry which is preliminary data.</text>
</comment>
<protein>
    <submittedName>
        <fullName evidence="1">Uncharacterized protein</fullName>
    </submittedName>
</protein>
<name>A0AAN9LYI2_CANGL</name>
<dbReference type="AlphaFoldDB" id="A0AAN9LYI2"/>
<gene>
    <name evidence="1" type="ORF">VNO77_14911</name>
</gene>
<proteinExistence type="predicted"/>
<accession>A0AAN9LYI2</accession>
<evidence type="ECO:0000313" key="2">
    <source>
        <dbReference type="Proteomes" id="UP001367508"/>
    </source>
</evidence>
<dbReference type="EMBL" id="JAYMYQ010000003">
    <property type="protein sequence ID" value="KAK7344805.1"/>
    <property type="molecule type" value="Genomic_DNA"/>
</dbReference>
<dbReference type="Proteomes" id="UP001367508">
    <property type="component" value="Unassembled WGS sequence"/>
</dbReference>
<keyword evidence="2" id="KW-1185">Reference proteome</keyword>
<organism evidence="1 2">
    <name type="scientific">Canavalia gladiata</name>
    <name type="common">Sword bean</name>
    <name type="synonym">Dolichos gladiatus</name>
    <dbReference type="NCBI Taxonomy" id="3824"/>
    <lineage>
        <taxon>Eukaryota</taxon>
        <taxon>Viridiplantae</taxon>
        <taxon>Streptophyta</taxon>
        <taxon>Embryophyta</taxon>
        <taxon>Tracheophyta</taxon>
        <taxon>Spermatophyta</taxon>
        <taxon>Magnoliopsida</taxon>
        <taxon>eudicotyledons</taxon>
        <taxon>Gunneridae</taxon>
        <taxon>Pentapetalae</taxon>
        <taxon>rosids</taxon>
        <taxon>fabids</taxon>
        <taxon>Fabales</taxon>
        <taxon>Fabaceae</taxon>
        <taxon>Papilionoideae</taxon>
        <taxon>50 kb inversion clade</taxon>
        <taxon>NPAAA clade</taxon>
        <taxon>indigoferoid/millettioid clade</taxon>
        <taxon>Phaseoleae</taxon>
        <taxon>Canavalia</taxon>
    </lineage>
</organism>